<keyword evidence="6" id="KW-1185">Reference proteome</keyword>
<dbReference type="AlphaFoldDB" id="A0A7X0HUU9"/>
<proteinExistence type="predicted"/>
<feature type="compositionally biased region" description="Pro residues" evidence="2">
    <location>
        <begin position="258"/>
        <end position="270"/>
    </location>
</feature>
<comment type="caution">
    <text evidence="5">The sequence shown here is derived from an EMBL/GenBank/DDBJ whole genome shotgun (WGS) entry which is preliminary data.</text>
</comment>
<accession>A0A7X0HUU9</accession>
<evidence type="ECO:0000256" key="1">
    <source>
        <dbReference type="ARBA" id="ARBA00022729"/>
    </source>
</evidence>
<evidence type="ECO:0000259" key="4">
    <source>
        <dbReference type="PROSITE" id="PS51272"/>
    </source>
</evidence>
<feature type="region of interest" description="Disordered" evidence="2">
    <location>
        <begin position="241"/>
        <end position="274"/>
    </location>
</feature>
<evidence type="ECO:0000256" key="3">
    <source>
        <dbReference type="SAM" id="SignalP"/>
    </source>
</evidence>
<evidence type="ECO:0000313" key="6">
    <source>
        <dbReference type="Proteomes" id="UP000531594"/>
    </source>
</evidence>
<feature type="signal peptide" evidence="3">
    <location>
        <begin position="1"/>
        <end position="24"/>
    </location>
</feature>
<dbReference type="InterPro" id="IPR051465">
    <property type="entry name" value="Cell_Envelope_Struct_Comp"/>
</dbReference>
<feature type="chain" id="PRO_5038624351" evidence="3">
    <location>
        <begin position="25"/>
        <end position="679"/>
    </location>
</feature>
<dbReference type="RefSeq" id="WP_184526778.1">
    <property type="nucleotide sequence ID" value="NZ_JACHGK010000009.1"/>
</dbReference>
<evidence type="ECO:0000313" key="5">
    <source>
        <dbReference type="EMBL" id="MBB6446090.1"/>
    </source>
</evidence>
<feature type="domain" description="SLH" evidence="4">
    <location>
        <begin position="487"/>
        <end position="546"/>
    </location>
</feature>
<dbReference type="PROSITE" id="PS51272">
    <property type="entry name" value="SLH"/>
    <property type="match status" value="3"/>
</dbReference>
<organism evidence="5 6">
    <name type="scientific">Bacillus benzoevorans</name>
    <dbReference type="NCBI Taxonomy" id="1456"/>
    <lineage>
        <taxon>Bacteria</taxon>
        <taxon>Bacillati</taxon>
        <taxon>Bacillota</taxon>
        <taxon>Bacilli</taxon>
        <taxon>Bacillales</taxon>
        <taxon>Bacillaceae</taxon>
        <taxon>Bacillus</taxon>
    </lineage>
</organism>
<evidence type="ECO:0000256" key="2">
    <source>
        <dbReference type="SAM" id="MobiDB-lite"/>
    </source>
</evidence>
<dbReference type="PANTHER" id="PTHR43308">
    <property type="entry name" value="OUTER MEMBRANE PROTEIN ALPHA-RELATED"/>
    <property type="match status" value="1"/>
</dbReference>
<name>A0A7X0HUU9_9BACI</name>
<dbReference type="Proteomes" id="UP000531594">
    <property type="component" value="Unassembled WGS sequence"/>
</dbReference>
<gene>
    <name evidence="5" type="ORF">HNR53_002740</name>
</gene>
<feature type="domain" description="SLH" evidence="4">
    <location>
        <begin position="619"/>
        <end position="679"/>
    </location>
</feature>
<sequence length="679" mass="72167">MKRYPFSKKAVQAILAAAIAFAPAAGLSAVQAEAAGTENSVTAAAYNANDLAAKLNPIYAELKKQENAAFLQKIKDAQTEIGKLDWNTYADRIVTANDQAKVTAMATLLKAAANMAASTSPDELQTNLTQLSNTSSTIAAQFGKNVSAQEIQELIIGTAIEFYNRLKTLNPNATEAEINTALENAVTAVIISSIQNNQDLATVFLKNISIDEVKKAVSEIIAKVDPKGEVRKAFLHAVKKVENGTPGGGGGGGTDPDPGQPQPIPYPPGPGEAKVPADAAVIEKITSNGQTQFVTKVQANKVDEIVGLISGSNNVIVLPLPQAAEGEINKALIPGAFFTKAQAKDPNAILYVKTAEAGYKLPVNAINIADLAQKLGVAADAVSIEITVNIVDANQVQGAIAKNKLNPVSKVIEFTVRAVAGDKAIEISKFSTYVKRTIVGHKNFNPDRTAALRLEGEKYQSTPAVFAGNEGTIFKRDNSKYVIVENDKTFTDIDNGRNFAEYYIEKLASKYIIFGKSETSYAPSDAITRGEFAALISRSFGLTAQNPTALKFPDTPNTKAVNQNGEINAAAEAGIINGYGDGNFRPDKPINRAEAAIMIAKAMEYVNVADSKYDKTKKLASFKDDAAIGASSRASVEKVYQAGIISGFANGEFGPDKSMQRDQMAVVLEKVLKAAELIN</sequence>
<dbReference type="EMBL" id="JACHGK010000009">
    <property type="protein sequence ID" value="MBB6446090.1"/>
    <property type="molecule type" value="Genomic_DNA"/>
</dbReference>
<dbReference type="InterPro" id="IPR001119">
    <property type="entry name" value="SLH_dom"/>
</dbReference>
<feature type="compositionally biased region" description="Gly residues" evidence="2">
    <location>
        <begin position="245"/>
        <end position="254"/>
    </location>
</feature>
<reference evidence="5 6" key="1">
    <citation type="submission" date="2020-08" db="EMBL/GenBank/DDBJ databases">
        <title>Genomic Encyclopedia of Type Strains, Phase IV (KMG-IV): sequencing the most valuable type-strain genomes for metagenomic binning, comparative biology and taxonomic classification.</title>
        <authorList>
            <person name="Goeker M."/>
        </authorList>
    </citation>
    <scope>NUCLEOTIDE SEQUENCE [LARGE SCALE GENOMIC DNA]</scope>
    <source>
        <strain evidence="5 6">DSM 5391</strain>
    </source>
</reference>
<protein>
    <submittedName>
        <fullName evidence="5">Uncharacterized protein YueI</fullName>
    </submittedName>
</protein>
<dbReference type="Pfam" id="PF00395">
    <property type="entry name" value="SLH"/>
    <property type="match status" value="3"/>
</dbReference>
<dbReference type="PANTHER" id="PTHR43308:SF5">
    <property type="entry name" value="S-LAYER PROTEIN _ PEPTIDOGLYCAN ENDO-BETA-N-ACETYLGLUCOSAMINIDASE"/>
    <property type="match status" value="1"/>
</dbReference>
<feature type="domain" description="SLH" evidence="4">
    <location>
        <begin position="547"/>
        <end position="613"/>
    </location>
</feature>
<keyword evidence="1 3" id="KW-0732">Signal</keyword>